<dbReference type="CDD" id="cd17332">
    <property type="entry name" value="MFS_MelB_like"/>
    <property type="match status" value="1"/>
</dbReference>
<organism evidence="3 4">
    <name type="scientific">Rhizomicrobium electricum</name>
    <dbReference type="NCBI Taxonomy" id="480070"/>
    <lineage>
        <taxon>Bacteria</taxon>
        <taxon>Pseudomonadati</taxon>
        <taxon>Pseudomonadota</taxon>
        <taxon>Alphaproteobacteria</taxon>
        <taxon>Micropepsales</taxon>
        <taxon>Micropepsaceae</taxon>
        <taxon>Rhizomicrobium</taxon>
    </lineage>
</organism>
<keyword evidence="2" id="KW-1133">Transmembrane helix</keyword>
<feature type="transmembrane region" description="Helical" evidence="2">
    <location>
        <begin position="406"/>
        <end position="432"/>
    </location>
</feature>
<sequence length="455" mass="49715">MAHKLAFSEKVGYALGDLAANFVFQFMITLQVTFYVDVFGLPPDKAAFMFLVIGIAVAFINPIMGVIADRTVTKWGKFRPWLIWTALPFGIIGVLTFTTPEISPAAKLIYAWVTYALLRTIYTVNNVPYASINAVMTDDPDERNSAAQYRQIAANSAGFIVASLVVPLINIFAHGSKDPADLARGYQYTMGILMLVAMVMFVICFLSTKERILPDPKQKSSLSQDLGDLFRNRPWAILFLVTLFYFAALCIRGNAMLPYCKLFQGDENLFSWMNGFGLASLIIGVACSNAISVRIGKRLLFLISMVLTGVFTLGLIVIPVHSNYVVIGTEVLRQFSFGISGPVLWSMMGDVADFGEWKTGRRASGIITSAVVFALWIGLTLGQAAVGGLFSAYGYVAKATTQTPEAIHGVVLTGGLYAGVCFLIAAALLLIYPLNRAENKKIADELIARRQARQA</sequence>
<protein>
    <submittedName>
        <fullName evidence="3">MFS transporter</fullName>
    </submittedName>
</protein>
<feature type="transmembrane region" description="Helical" evidence="2">
    <location>
        <begin position="185"/>
        <end position="207"/>
    </location>
</feature>
<evidence type="ECO:0000256" key="2">
    <source>
        <dbReference type="SAM" id="Phobius"/>
    </source>
</evidence>
<dbReference type="Proteomes" id="UP001499951">
    <property type="component" value="Unassembled WGS sequence"/>
</dbReference>
<feature type="transmembrane region" description="Helical" evidence="2">
    <location>
        <begin position="366"/>
        <end position="386"/>
    </location>
</feature>
<evidence type="ECO:0000313" key="4">
    <source>
        <dbReference type="Proteomes" id="UP001499951"/>
    </source>
</evidence>
<dbReference type="NCBIfam" id="TIGR00792">
    <property type="entry name" value="gph"/>
    <property type="match status" value="1"/>
</dbReference>
<dbReference type="InterPro" id="IPR036259">
    <property type="entry name" value="MFS_trans_sf"/>
</dbReference>
<reference evidence="4" key="1">
    <citation type="journal article" date="2019" name="Int. J. Syst. Evol. Microbiol.">
        <title>The Global Catalogue of Microorganisms (GCM) 10K type strain sequencing project: providing services to taxonomists for standard genome sequencing and annotation.</title>
        <authorList>
            <consortium name="The Broad Institute Genomics Platform"/>
            <consortium name="The Broad Institute Genome Sequencing Center for Infectious Disease"/>
            <person name="Wu L."/>
            <person name="Ma J."/>
        </authorList>
    </citation>
    <scope>NUCLEOTIDE SEQUENCE [LARGE SCALE GENOMIC DNA]</scope>
    <source>
        <strain evidence="4">JCM 15089</strain>
    </source>
</reference>
<proteinExistence type="inferred from homology"/>
<keyword evidence="4" id="KW-1185">Reference proteome</keyword>
<feature type="transmembrane region" description="Helical" evidence="2">
    <location>
        <begin position="46"/>
        <end position="68"/>
    </location>
</feature>
<accession>A0ABP3PSJ8</accession>
<dbReference type="InterPro" id="IPR039672">
    <property type="entry name" value="MFS_2"/>
</dbReference>
<dbReference type="PANTHER" id="PTHR11328:SF24">
    <property type="entry name" value="MAJOR FACILITATOR SUPERFAMILY (MFS) PROFILE DOMAIN-CONTAINING PROTEIN"/>
    <property type="match status" value="1"/>
</dbReference>
<keyword evidence="2" id="KW-0472">Membrane</keyword>
<feature type="transmembrane region" description="Helical" evidence="2">
    <location>
        <begin position="109"/>
        <end position="131"/>
    </location>
</feature>
<dbReference type="EMBL" id="BAAADD010000006">
    <property type="protein sequence ID" value="GAA0574414.1"/>
    <property type="molecule type" value="Genomic_DNA"/>
</dbReference>
<evidence type="ECO:0000256" key="1">
    <source>
        <dbReference type="ARBA" id="ARBA00009617"/>
    </source>
</evidence>
<comment type="caution">
    <text evidence="3">The sequence shown here is derived from an EMBL/GenBank/DDBJ whole genome shotgun (WGS) entry which is preliminary data.</text>
</comment>
<feature type="transmembrane region" description="Helical" evidence="2">
    <location>
        <begin position="80"/>
        <end position="97"/>
    </location>
</feature>
<evidence type="ECO:0000313" key="3">
    <source>
        <dbReference type="EMBL" id="GAA0574414.1"/>
    </source>
</evidence>
<dbReference type="Gene3D" id="1.20.1250.20">
    <property type="entry name" value="MFS general substrate transporter like domains"/>
    <property type="match status" value="2"/>
</dbReference>
<dbReference type="PANTHER" id="PTHR11328">
    <property type="entry name" value="MAJOR FACILITATOR SUPERFAMILY DOMAIN-CONTAINING PROTEIN"/>
    <property type="match status" value="1"/>
</dbReference>
<dbReference type="SUPFAM" id="SSF103473">
    <property type="entry name" value="MFS general substrate transporter"/>
    <property type="match status" value="1"/>
</dbReference>
<feature type="transmembrane region" description="Helical" evidence="2">
    <location>
        <begin position="299"/>
        <end position="318"/>
    </location>
</feature>
<keyword evidence="2" id="KW-0812">Transmembrane</keyword>
<dbReference type="Pfam" id="PF13347">
    <property type="entry name" value="MFS_2"/>
    <property type="match status" value="1"/>
</dbReference>
<dbReference type="InterPro" id="IPR001927">
    <property type="entry name" value="Na/Gal_symport"/>
</dbReference>
<feature type="transmembrane region" description="Helical" evidence="2">
    <location>
        <begin position="235"/>
        <end position="257"/>
    </location>
</feature>
<gene>
    <name evidence="3" type="ORF">GCM10008942_23940</name>
</gene>
<feature type="transmembrane region" description="Helical" evidence="2">
    <location>
        <begin position="12"/>
        <end position="34"/>
    </location>
</feature>
<dbReference type="RefSeq" id="WP_166935809.1">
    <property type="nucleotide sequence ID" value="NZ_BAAADD010000006.1"/>
</dbReference>
<comment type="similarity">
    <text evidence="1">Belongs to the sodium:galactoside symporter (TC 2.A.2) family.</text>
</comment>
<feature type="transmembrane region" description="Helical" evidence="2">
    <location>
        <begin position="152"/>
        <end position="173"/>
    </location>
</feature>
<name>A0ABP3PSJ8_9PROT</name>
<feature type="transmembrane region" description="Helical" evidence="2">
    <location>
        <begin position="269"/>
        <end position="287"/>
    </location>
</feature>